<accession>A3K144</accession>
<evidence type="ECO:0000259" key="9">
    <source>
        <dbReference type="Pfam" id="PF00892"/>
    </source>
</evidence>
<feature type="transmembrane region" description="Helical" evidence="8">
    <location>
        <begin position="231"/>
        <end position="249"/>
    </location>
</feature>
<evidence type="ECO:0000256" key="7">
    <source>
        <dbReference type="ARBA" id="ARBA00023136"/>
    </source>
</evidence>
<dbReference type="PANTHER" id="PTHR22911">
    <property type="entry name" value="ACYL-MALONYL CONDENSING ENZYME-RELATED"/>
    <property type="match status" value="1"/>
</dbReference>
<comment type="subcellular location">
    <subcellularLocation>
        <location evidence="1">Cell membrane</location>
        <topology evidence="1">Multi-pass membrane protein</topology>
    </subcellularLocation>
</comment>
<dbReference type="GO" id="GO:0005886">
    <property type="term" value="C:plasma membrane"/>
    <property type="evidence" value="ECO:0007669"/>
    <property type="project" value="UniProtKB-SubCell"/>
</dbReference>
<dbReference type="EMBL" id="AAYA01000003">
    <property type="protein sequence ID" value="EBA09509.1"/>
    <property type="molecule type" value="Genomic_DNA"/>
</dbReference>
<proteinExistence type="inferred from homology"/>
<dbReference type="AlphaFoldDB" id="A3K144"/>
<feature type="transmembrane region" description="Helical" evidence="8">
    <location>
        <begin position="27"/>
        <end position="44"/>
    </location>
</feature>
<evidence type="ECO:0000256" key="1">
    <source>
        <dbReference type="ARBA" id="ARBA00004651"/>
    </source>
</evidence>
<evidence type="ECO:0000256" key="5">
    <source>
        <dbReference type="ARBA" id="ARBA00022692"/>
    </source>
</evidence>
<reference evidence="10 11" key="1">
    <citation type="submission" date="2006-06" db="EMBL/GenBank/DDBJ databases">
        <authorList>
            <person name="Moran M.A."/>
            <person name="Ferriera S."/>
            <person name="Johnson J."/>
            <person name="Kravitz S."/>
            <person name="Beeson K."/>
            <person name="Sutton G."/>
            <person name="Rogers Y.-H."/>
            <person name="Friedman R."/>
            <person name="Frazier M."/>
            <person name="Venter J.C."/>
        </authorList>
    </citation>
    <scope>NUCLEOTIDE SEQUENCE [LARGE SCALE GENOMIC DNA]</scope>
    <source>
        <strain evidence="10 11">E-37</strain>
    </source>
</reference>
<dbReference type="Pfam" id="PF00892">
    <property type="entry name" value="EamA"/>
    <property type="match status" value="1"/>
</dbReference>
<keyword evidence="11" id="KW-1185">Reference proteome</keyword>
<feature type="domain" description="EamA" evidence="9">
    <location>
        <begin position="1"/>
        <end position="129"/>
    </location>
</feature>
<evidence type="ECO:0000256" key="2">
    <source>
        <dbReference type="ARBA" id="ARBA00007362"/>
    </source>
</evidence>
<keyword evidence="6 8" id="KW-1133">Transmembrane helix</keyword>
<dbReference type="InterPro" id="IPR000620">
    <property type="entry name" value="EamA_dom"/>
</dbReference>
<keyword evidence="5 8" id="KW-0812">Transmembrane</keyword>
<feature type="transmembrane region" description="Helical" evidence="8">
    <location>
        <begin position="92"/>
        <end position="109"/>
    </location>
</feature>
<sequence length="294" mass="31664">MIGACSIWGLSPLYYKLLVDVPPLELLAHRTVWSLVVFAGILAMQKRLGRLRVALGNMRSVAIVAFAAFMISSNWFLFIFSVQSGHVVESALGYYMFPLVAVLLGTLVLKERLAPLQWLAVGLATIAVTQLTLGLGVAPWISLVIAMTFGLYGLVKKRLTVGAMTSVTAEVLVLSPVGLGWLAHVHWGGGGVFGHDVGLSALLAFSGVLTALPLILFSAAAQRVNMATLGLLQYMNPTLQFFCAVVLFGEPLNTFQLVAFGLIWLALAIYSFQSLAQERARRRSAMVSAAETPL</sequence>
<feature type="transmembrane region" description="Helical" evidence="8">
    <location>
        <begin position="167"/>
        <end position="187"/>
    </location>
</feature>
<evidence type="ECO:0000256" key="6">
    <source>
        <dbReference type="ARBA" id="ARBA00022989"/>
    </source>
</evidence>
<feature type="transmembrane region" description="Helical" evidence="8">
    <location>
        <begin position="116"/>
        <end position="133"/>
    </location>
</feature>
<organism evidence="10 11">
    <name type="scientific">Sagittula stellata (strain ATCC 700073 / DSM 11524 / E-37)</name>
    <dbReference type="NCBI Taxonomy" id="388399"/>
    <lineage>
        <taxon>Bacteria</taxon>
        <taxon>Pseudomonadati</taxon>
        <taxon>Pseudomonadota</taxon>
        <taxon>Alphaproteobacteria</taxon>
        <taxon>Rhodobacterales</taxon>
        <taxon>Roseobacteraceae</taxon>
        <taxon>Sagittula</taxon>
    </lineage>
</organism>
<name>A3K144_SAGS3</name>
<comment type="caution">
    <text evidence="10">The sequence shown here is derived from an EMBL/GenBank/DDBJ whole genome shotgun (WGS) entry which is preliminary data.</text>
</comment>
<dbReference type="InterPro" id="IPR037185">
    <property type="entry name" value="EmrE-like"/>
</dbReference>
<keyword evidence="4" id="KW-1003">Cell membrane</keyword>
<dbReference type="NCBIfam" id="TIGR00688">
    <property type="entry name" value="rarD"/>
    <property type="match status" value="1"/>
</dbReference>
<feature type="transmembrane region" description="Helical" evidence="8">
    <location>
        <begin position="139"/>
        <end position="155"/>
    </location>
</feature>
<evidence type="ECO:0000256" key="4">
    <source>
        <dbReference type="ARBA" id="ARBA00022475"/>
    </source>
</evidence>
<keyword evidence="3" id="KW-0813">Transport</keyword>
<dbReference type="eggNOG" id="COG2962">
    <property type="taxonomic scope" value="Bacteria"/>
</dbReference>
<evidence type="ECO:0000313" key="11">
    <source>
        <dbReference type="Proteomes" id="UP000005713"/>
    </source>
</evidence>
<dbReference type="InterPro" id="IPR004626">
    <property type="entry name" value="RarD"/>
</dbReference>
<gene>
    <name evidence="10" type="ORF">SSE37_24744</name>
</gene>
<protein>
    <submittedName>
        <fullName evidence="10">RarD</fullName>
    </submittedName>
</protein>
<evidence type="ECO:0000256" key="8">
    <source>
        <dbReference type="SAM" id="Phobius"/>
    </source>
</evidence>
<dbReference type="Proteomes" id="UP000005713">
    <property type="component" value="Unassembled WGS sequence"/>
</dbReference>
<feature type="transmembrane region" description="Helical" evidence="8">
    <location>
        <begin position="255"/>
        <end position="276"/>
    </location>
</feature>
<feature type="transmembrane region" description="Helical" evidence="8">
    <location>
        <begin position="56"/>
        <end position="80"/>
    </location>
</feature>
<dbReference type="PANTHER" id="PTHR22911:SF137">
    <property type="entry name" value="SOLUTE CARRIER FAMILY 35 MEMBER G2-RELATED"/>
    <property type="match status" value="1"/>
</dbReference>
<dbReference type="SUPFAM" id="SSF103481">
    <property type="entry name" value="Multidrug resistance efflux transporter EmrE"/>
    <property type="match status" value="2"/>
</dbReference>
<comment type="similarity">
    <text evidence="2">Belongs to the EamA transporter family.</text>
</comment>
<keyword evidence="7 8" id="KW-0472">Membrane</keyword>
<feature type="transmembrane region" description="Helical" evidence="8">
    <location>
        <begin position="199"/>
        <end position="219"/>
    </location>
</feature>
<evidence type="ECO:0000313" key="10">
    <source>
        <dbReference type="EMBL" id="EBA09509.1"/>
    </source>
</evidence>
<evidence type="ECO:0000256" key="3">
    <source>
        <dbReference type="ARBA" id="ARBA00022448"/>
    </source>
</evidence>